<feature type="compositionally biased region" description="Low complexity" evidence="1">
    <location>
        <begin position="102"/>
        <end position="115"/>
    </location>
</feature>
<dbReference type="GO" id="GO:0004519">
    <property type="term" value="F:endonuclease activity"/>
    <property type="evidence" value="ECO:0007669"/>
    <property type="project" value="UniProtKB-KW"/>
</dbReference>
<organism evidence="3 4">
    <name type="scientific">Tsukamurella sputi</name>
    <dbReference type="NCBI Taxonomy" id="2591848"/>
    <lineage>
        <taxon>Bacteria</taxon>
        <taxon>Bacillati</taxon>
        <taxon>Actinomycetota</taxon>
        <taxon>Actinomycetes</taxon>
        <taxon>Mycobacteriales</taxon>
        <taxon>Tsukamurellaceae</taxon>
        <taxon>Tsukamurella</taxon>
    </lineage>
</organism>
<dbReference type="InterPro" id="IPR003615">
    <property type="entry name" value="HNH_nuc"/>
</dbReference>
<dbReference type="RefSeq" id="WP_146433307.1">
    <property type="nucleotide sequence ID" value="NZ_VIGV01000002.1"/>
</dbReference>
<dbReference type="Gene3D" id="3.90.75.10">
    <property type="entry name" value="Homing Intron 3 (I-ppo) Encoded Endonuclease, Chain A"/>
    <property type="match status" value="1"/>
</dbReference>
<evidence type="ECO:0000259" key="2">
    <source>
        <dbReference type="Pfam" id="PF13392"/>
    </source>
</evidence>
<dbReference type="InterPro" id="IPR044925">
    <property type="entry name" value="His-Me_finger_sf"/>
</dbReference>
<keyword evidence="3" id="KW-0540">Nuclease</keyword>
<feature type="domain" description="HNH nuclease" evidence="2">
    <location>
        <begin position="36"/>
        <end position="80"/>
    </location>
</feature>
<feature type="region of interest" description="Disordered" evidence="1">
    <location>
        <begin position="94"/>
        <end position="115"/>
    </location>
</feature>
<dbReference type="Proteomes" id="UP000319792">
    <property type="component" value="Unassembled WGS sequence"/>
</dbReference>
<reference evidence="3 4" key="2">
    <citation type="submission" date="2019-08" db="EMBL/GenBank/DDBJ databases">
        <title>Tsukamurella conjunctivitidis sp. nov., Tsukamurella assacharolytica sp. nov. and Tsukamurella sputae sp. nov. isolated from patients with conjunctivitis, bacteraemia (lymphoma) and respiratory infection (sputum) in Hong Kong.</title>
        <authorList>
            <person name="Fok K.M.N."/>
            <person name="Fong J.Y.H."/>
        </authorList>
    </citation>
    <scope>NUCLEOTIDE SEQUENCE [LARGE SCALE GENOMIC DNA]</scope>
    <source>
        <strain evidence="3 4">HKU70</strain>
    </source>
</reference>
<protein>
    <submittedName>
        <fullName evidence="3">HNH endonuclease</fullName>
    </submittedName>
</protein>
<dbReference type="InterPro" id="IPR044930">
    <property type="entry name" value="Homing_endonuclease_His-Me"/>
</dbReference>
<proteinExistence type="predicted"/>
<reference evidence="3 4" key="1">
    <citation type="submission" date="2019-06" db="EMBL/GenBank/DDBJ databases">
        <authorList>
            <person name="Teng J.L.L."/>
            <person name="Lee H.H."/>
            <person name="Lau S.K.P."/>
            <person name="Woo P.C.Y."/>
        </authorList>
    </citation>
    <scope>NUCLEOTIDE SEQUENCE [LARGE SCALE GENOMIC DNA]</scope>
    <source>
        <strain evidence="3 4">HKU70</strain>
    </source>
</reference>
<keyword evidence="3" id="KW-0378">Hydrolase</keyword>
<evidence type="ECO:0000313" key="3">
    <source>
        <dbReference type="EMBL" id="TWS25373.1"/>
    </source>
</evidence>
<sequence length="115" mass="13332">MTWEEKYVVDHRGCHVWQRAKQTRGYGVVWFDGKVRLAHRVAWFMKHRAWPTAGFVVDHICENKACVNPDHLRELTNGANIRRAYPRGSAEVEAKRAMWRKSQSASRARQSAGRG</sequence>
<dbReference type="OrthoDB" id="3732358at2"/>
<dbReference type="Pfam" id="PF13392">
    <property type="entry name" value="HNH_3"/>
    <property type="match status" value="1"/>
</dbReference>
<name>A0A5C5RSG6_9ACTN</name>
<dbReference type="AlphaFoldDB" id="A0A5C5RSG6"/>
<dbReference type="EMBL" id="VIGV01000002">
    <property type="protein sequence ID" value="TWS25373.1"/>
    <property type="molecule type" value="Genomic_DNA"/>
</dbReference>
<keyword evidence="3" id="KW-0255">Endonuclease</keyword>
<evidence type="ECO:0000313" key="4">
    <source>
        <dbReference type="Proteomes" id="UP000319792"/>
    </source>
</evidence>
<dbReference type="SUPFAM" id="SSF54060">
    <property type="entry name" value="His-Me finger endonucleases"/>
    <property type="match status" value="1"/>
</dbReference>
<accession>A0A5C5RSG6</accession>
<evidence type="ECO:0000256" key="1">
    <source>
        <dbReference type="SAM" id="MobiDB-lite"/>
    </source>
</evidence>
<comment type="caution">
    <text evidence="3">The sequence shown here is derived from an EMBL/GenBank/DDBJ whole genome shotgun (WGS) entry which is preliminary data.</text>
</comment>
<keyword evidence="4" id="KW-1185">Reference proteome</keyword>
<gene>
    <name evidence="3" type="ORF">FK268_09285</name>
</gene>